<keyword evidence="1" id="KW-0472">Membrane</keyword>
<protein>
    <submittedName>
        <fullName evidence="2">DUF3429 domain-containing protein</fullName>
    </submittedName>
</protein>
<dbReference type="InterPro" id="IPR021836">
    <property type="entry name" value="DUF3429"/>
</dbReference>
<accession>A0ABU7G3S7</accession>
<feature type="transmembrane region" description="Helical" evidence="1">
    <location>
        <begin position="12"/>
        <end position="33"/>
    </location>
</feature>
<reference evidence="3" key="1">
    <citation type="submission" date="2023-07" db="EMBL/GenBank/DDBJ databases">
        <title>Draft genome sequence of Agarivorans aestuarii strain ZMCS4, a CAZymes producing bacteria isolated from the marine brown algae Clodostephus spongiosus.</title>
        <authorList>
            <person name="Lorente B."/>
            <person name="Cabral C."/>
            <person name="Frias J."/>
            <person name="Faria J."/>
            <person name="Toubarro D."/>
        </authorList>
    </citation>
    <scope>NUCLEOTIDE SEQUENCE [LARGE SCALE GENOMIC DNA]</scope>
    <source>
        <strain evidence="3">ZMCS4</strain>
    </source>
</reference>
<evidence type="ECO:0000256" key="1">
    <source>
        <dbReference type="SAM" id="Phobius"/>
    </source>
</evidence>
<reference evidence="2 3" key="2">
    <citation type="submission" date="2023-12" db="EMBL/GenBank/DDBJ databases">
        <authorList>
            <consortium name="Cladostephus spongiosus"/>
            <person name="Lorente B."/>
            <person name="Cabral C."/>
            <person name="Frias J."/>
            <person name="Faria J."/>
            <person name="Toubarro D."/>
        </authorList>
    </citation>
    <scope>NUCLEOTIDE SEQUENCE [LARGE SCALE GENOMIC DNA]</scope>
    <source>
        <strain evidence="2 3">ZMCS4</strain>
    </source>
</reference>
<sequence>MDKLQRSYKLLGYAGLSAFIALALAVAVKLPLLGLPATQVFLYYSVAILCFLSGSLWAQTLNSEASSPAHLYLSNALTLLGVACLLLNSRSSALVILACAFIYLYYREWHSSNPSRLGKSYQAMRFKLTTVVVLSHLVVLGYQ</sequence>
<dbReference type="EMBL" id="JAYDYW010000006">
    <property type="protein sequence ID" value="MEE1673988.1"/>
    <property type="molecule type" value="Genomic_DNA"/>
</dbReference>
<keyword evidence="3" id="KW-1185">Reference proteome</keyword>
<evidence type="ECO:0000313" key="2">
    <source>
        <dbReference type="EMBL" id="MEE1673988.1"/>
    </source>
</evidence>
<feature type="transmembrane region" description="Helical" evidence="1">
    <location>
        <begin position="40"/>
        <end position="58"/>
    </location>
</feature>
<dbReference type="Pfam" id="PF11911">
    <property type="entry name" value="DUF3429"/>
    <property type="match status" value="1"/>
</dbReference>
<dbReference type="Proteomes" id="UP001310248">
    <property type="component" value="Unassembled WGS sequence"/>
</dbReference>
<feature type="transmembrane region" description="Helical" evidence="1">
    <location>
        <begin position="78"/>
        <end position="106"/>
    </location>
</feature>
<dbReference type="RefSeq" id="WP_329775204.1">
    <property type="nucleotide sequence ID" value="NZ_JAYDYW010000006.1"/>
</dbReference>
<comment type="caution">
    <text evidence="2">The sequence shown here is derived from an EMBL/GenBank/DDBJ whole genome shotgun (WGS) entry which is preliminary data.</text>
</comment>
<name>A0ABU7G3S7_9ALTE</name>
<evidence type="ECO:0000313" key="3">
    <source>
        <dbReference type="Proteomes" id="UP001310248"/>
    </source>
</evidence>
<keyword evidence="1" id="KW-1133">Transmembrane helix</keyword>
<keyword evidence="1" id="KW-0812">Transmembrane</keyword>
<organism evidence="2 3">
    <name type="scientific">Agarivorans aestuarii</name>
    <dbReference type="NCBI Taxonomy" id="1563703"/>
    <lineage>
        <taxon>Bacteria</taxon>
        <taxon>Pseudomonadati</taxon>
        <taxon>Pseudomonadota</taxon>
        <taxon>Gammaproteobacteria</taxon>
        <taxon>Alteromonadales</taxon>
        <taxon>Alteromonadaceae</taxon>
        <taxon>Agarivorans</taxon>
    </lineage>
</organism>
<gene>
    <name evidence="2" type="ORF">SNR37_003415</name>
</gene>
<proteinExistence type="predicted"/>